<evidence type="ECO:0000313" key="3">
    <source>
        <dbReference type="Proteomes" id="UP001595839"/>
    </source>
</evidence>
<reference evidence="3" key="1">
    <citation type="journal article" date="2019" name="Int. J. Syst. Evol. Microbiol.">
        <title>The Global Catalogue of Microorganisms (GCM) 10K type strain sequencing project: providing services to taxonomists for standard genome sequencing and annotation.</title>
        <authorList>
            <consortium name="The Broad Institute Genomics Platform"/>
            <consortium name="The Broad Institute Genome Sequencing Center for Infectious Disease"/>
            <person name="Wu L."/>
            <person name="Ma J."/>
        </authorList>
    </citation>
    <scope>NUCLEOTIDE SEQUENCE [LARGE SCALE GENOMIC DNA]</scope>
    <source>
        <strain evidence="3">CGMCC 4.7177</strain>
    </source>
</reference>
<name>A0ABV9B1G0_9ACTN</name>
<organism evidence="2 3">
    <name type="scientific">Streptomyces vulcanius</name>
    <dbReference type="NCBI Taxonomy" id="1441876"/>
    <lineage>
        <taxon>Bacteria</taxon>
        <taxon>Bacillati</taxon>
        <taxon>Actinomycetota</taxon>
        <taxon>Actinomycetes</taxon>
        <taxon>Kitasatosporales</taxon>
        <taxon>Streptomycetaceae</taxon>
        <taxon>Streptomyces</taxon>
    </lineage>
</organism>
<proteinExistence type="predicted"/>
<dbReference type="RefSeq" id="WP_381169131.1">
    <property type="nucleotide sequence ID" value="NZ_JBHSFK010000031.1"/>
</dbReference>
<gene>
    <name evidence="2" type="ORF">ACFPIH_37715</name>
</gene>
<dbReference type="EMBL" id="JBHSFK010000031">
    <property type="protein sequence ID" value="MFC4505156.1"/>
    <property type="molecule type" value="Genomic_DNA"/>
</dbReference>
<feature type="compositionally biased region" description="Basic and acidic residues" evidence="1">
    <location>
        <begin position="1"/>
        <end position="12"/>
    </location>
</feature>
<sequence>MPPCVEDHELRRQARRQPHFSSPGRSAKRRGGPFNAFDIPDLPVAVTVFPGEIYRAPRNWGERAFGNLVQ</sequence>
<evidence type="ECO:0000256" key="1">
    <source>
        <dbReference type="SAM" id="MobiDB-lite"/>
    </source>
</evidence>
<protein>
    <submittedName>
        <fullName evidence="2">Uncharacterized protein</fullName>
    </submittedName>
</protein>
<comment type="caution">
    <text evidence="2">The sequence shown here is derived from an EMBL/GenBank/DDBJ whole genome shotgun (WGS) entry which is preliminary data.</text>
</comment>
<feature type="region of interest" description="Disordered" evidence="1">
    <location>
        <begin position="1"/>
        <end position="38"/>
    </location>
</feature>
<evidence type="ECO:0000313" key="2">
    <source>
        <dbReference type="EMBL" id="MFC4505156.1"/>
    </source>
</evidence>
<dbReference type="Proteomes" id="UP001595839">
    <property type="component" value="Unassembled WGS sequence"/>
</dbReference>
<keyword evidence="3" id="KW-1185">Reference proteome</keyword>
<accession>A0ABV9B1G0</accession>